<gene>
    <name evidence="1" type="ORF">N657DRAFT_643326</name>
</gene>
<dbReference type="Proteomes" id="UP001302602">
    <property type="component" value="Unassembled WGS sequence"/>
</dbReference>
<dbReference type="GeneID" id="87829297"/>
<dbReference type="AlphaFoldDB" id="A0AAN6Z628"/>
<protein>
    <submittedName>
        <fullName evidence="1">Uncharacterized protein</fullName>
    </submittedName>
</protein>
<comment type="caution">
    <text evidence="1">The sequence shown here is derived from an EMBL/GenBank/DDBJ whole genome shotgun (WGS) entry which is preliminary data.</text>
</comment>
<organism evidence="1 2">
    <name type="scientific">Parathielavia appendiculata</name>
    <dbReference type="NCBI Taxonomy" id="2587402"/>
    <lineage>
        <taxon>Eukaryota</taxon>
        <taxon>Fungi</taxon>
        <taxon>Dikarya</taxon>
        <taxon>Ascomycota</taxon>
        <taxon>Pezizomycotina</taxon>
        <taxon>Sordariomycetes</taxon>
        <taxon>Sordariomycetidae</taxon>
        <taxon>Sordariales</taxon>
        <taxon>Chaetomiaceae</taxon>
        <taxon>Parathielavia</taxon>
    </lineage>
</organism>
<dbReference type="RefSeq" id="XP_062650317.1">
    <property type="nucleotide sequence ID" value="XM_062792528.1"/>
</dbReference>
<evidence type="ECO:0000313" key="1">
    <source>
        <dbReference type="EMBL" id="KAK4126546.1"/>
    </source>
</evidence>
<evidence type="ECO:0000313" key="2">
    <source>
        <dbReference type="Proteomes" id="UP001302602"/>
    </source>
</evidence>
<accession>A0AAN6Z628</accession>
<dbReference type="EMBL" id="MU853225">
    <property type="protein sequence ID" value="KAK4126546.1"/>
    <property type="molecule type" value="Genomic_DNA"/>
</dbReference>
<keyword evidence="2" id="KW-1185">Reference proteome</keyword>
<reference evidence="1" key="2">
    <citation type="submission" date="2023-05" db="EMBL/GenBank/DDBJ databases">
        <authorList>
            <consortium name="Lawrence Berkeley National Laboratory"/>
            <person name="Steindorff A."/>
            <person name="Hensen N."/>
            <person name="Bonometti L."/>
            <person name="Westerberg I."/>
            <person name="Brannstrom I.O."/>
            <person name="Guillou S."/>
            <person name="Cros-Aarteil S."/>
            <person name="Calhoun S."/>
            <person name="Haridas S."/>
            <person name="Kuo A."/>
            <person name="Mondo S."/>
            <person name="Pangilinan J."/>
            <person name="Riley R."/>
            <person name="Labutti K."/>
            <person name="Andreopoulos B."/>
            <person name="Lipzen A."/>
            <person name="Chen C."/>
            <person name="Yanf M."/>
            <person name="Daum C."/>
            <person name="Ng V."/>
            <person name="Clum A."/>
            <person name="Ohm R."/>
            <person name="Martin F."/>
            <person name="Silar P."/>
            <person name="Natvig D."/>
            <person name="Lalanne C."/>
            <person name="Gautier V."/>
            <person name="Ament-Velasquez S.L."/>
            <person name="Kruys A."/>
            <person name="Hutchinson M.I."/>
            <person name="Powell A.J."/>
            <person name="Barry K."/>
            <person name="Miller A.N."/>
            <person name="Grigoriev I.V."/>
            <person name="Debuchy R."/>
            <person name="Gladieux P."/>
            <person name="Thoren M.H."/>
            <person name="Johannesson H."/>
        </authorList>
    </citation>
    <scope>NUCLEOTIDE SEQUENCE</scope>
    <source>
        <strain evidence="1">CBS 731.68</strain>
    </source>
</reference>
<name>A0AAN6Z628_9PEZI</name>
<sequence length="190" mass="21371">MANSESVEEPQPAVGVCFGLRCWFHTRSRVVSKLTRRKRRDEKAGWREKNALFVNAVRVSMAFSPDELARPSLDGVLRSLGRNWDAGGASRLSFPRSGQLLPFSLRMVFRRIAGCMFFRKSAMSLPSRGVRNPFRRVIDLLGNRGSGLEARLRDDVHGCPHLTDIQDRISCTVPSAHAMALMYSRGTFEC</sequence>
<proteinExistence type="predicted"/>
<reference evidence="1" key="1">
    <citation type="journal article" date="2023" name="Mol. Phylogenet. Evol.">
        <title>Genome-scale phylogeny and comparative genomics of the fungal order Sordariales.</title>
        <authorList>
            <person name="Hensen N."/>
            <person name="Bonometti L."/>
            <person name="Westerberg I."/>
            <person name="Brannstrom I.O."/>
            <person name="Guillou S."/>
            <person name="Cros-Aarteil S."/>
            <person name="Calhoun S."/>
            <person name="Haridas S."/>
            <person name="Kuo A."/>
            <person name="Mondo S."/>
            <person name="Pangilinan J."/>
            <person name="Riley R."/>
            <person name="LaButti K."/>
            <person name="Andreopoulos B."/>
            <person name="Lipzen A."/>
            <person name="Chen C."/>
            <person name="Yan M."/>
            <person name="Daum C."/>
            <person name="Ng V."/>
            <person name="Clum A."/>
            <person name="Steindorff A."/>
            <person name="Ohm R.A."/>
            <person name="Martin F."/>
            <person name="Silar P."/>
            <person name="Natvig D.O."/>
            <person name="Lalanne C."/>
            <person name="Gautier V."/>
            <person name="Ament-Velasquez S.L."/>
            <person name="Kruys A."/>
            <person name="Hutchinson M.I."/>
            <person name="Powell A.J."/>
            <person name="Barry K."/>
            <person name="Miller A.N."/>
            <person name="Grigoriev I.V."/>
            <person name="Debuchy R."/>
            <person name="Gladieux P."/>
            <person name="Hiltunen Thoren M."/>
            <person name="Johannesson H."/>
        </authorList>
    </citation>
    <scope>NUCLEOTIDE SEQUENCE</scope>
    <source>
        <strain evidence="1">CBS 731.68</strain>
    </source>
</reference>